<protein>
    <submittedName>
        <fullName evidence="1">Uncharacterized protein</fullName>
    </submittedName>
</protein>
<gene>
    <name evidence="1" type="ORF">TM448B01328_0011</name>
</gene>
<evidence type="ECO:0000313" key="1">
    <source>
        <dbReference type="EMBL" id="QJH98486.1"/>
    </source>
</evidence>
<name>A0A6M3XL49_9ZZZZ</name>
<organism evidence="1">
    <name type="scientific">viral metagenome</name>
    <dbReference type="NCBI Taxonomy" id="1070528"/>
    <lineage>
        <taxon>unclassified sequences</taxon>
        <taxon>metagenomes</taxon>
        <taxon>organismal metagenomes</taxon>
    </lineage>
</organism>
<reference evidence="1" key="1">
    <citation type="submission" date="2020-03" db="EMBL/GenBank/DDBJ databases">
        <title>The deep terrestrial virosphere.</title>
        <authorList>
            <person name="Holmfeldt K."/>
            <person name="Nilsson E."/>
            <person name="Simone D."/>
            <person name="Lopez-Fernandez M."/>
            <person name="Wu X."/>
            <person name="de Brujin I."/>
            <person name="Lundin D."/>
            <person name="Andersson A."/>
            <person name="Bertilsson S."/>
            <person name="Dopson M."/>
        </authorList>
    </citation>
    <scope>NUCLEOTIDE SEQUENCE</scope>
    <source>
        <strain evidence="1">TM448B01328</strain>
    </source>
</reference>
<proteinExistence type="predicted"/>
<dbReference type="EMBL" id="MT144736">
    <property type="protein sequence ID" value="QJH98486.1"/>
    <property type="molecule type" value="Genomic_DNA"/>
</dbReference>
<sequence length="68" mass="7846">MSATWEEIQRWGAQTLRDYADKVDANEYYLEATSRPVSYLPMLKGDPRVRREIASSEINLQLIKVNTG</sequence>
<dbReference type="AlphaFoldDB" id="A0A6M3XL49"/>
<accession>A0A6M3XL49</accession>